<reference evidence="1" key="1">
    <citation type="journal article" date="2022" name="bioRxiv">
        <title>Sequencing and chromosome-scale assembly of the giantPleurodeles waltlgenome.</title>
        <authorList>
            <person name="Brown T."/>
            <person name="Elewa A."/>
            <person name="Iarovenko S."/>
            <person name="Subramanian E."/>
            <person name="Araus A.J."/>
            <person name="Petzold A."/>
            <person name="Susuki M."/>
            <person name="Suzuki K.-i.T."/>
            <person name="Hayashi T."/>
            <person name="Toyoda A."/>
            <person name="Oliveira C."/>
            <person name="Osipova E."/>
            <person name="Leigh N.D."/>
            <person name="Simon A."/>
            <person name="Yun M.H."/>
        </authorList>
    </citation>
    <scope>NUCLEOTIDE SEQUENCE</scope>
    <source>
        <strain evidence="1">20211129_DDA</strain>
        <tissue evidence="1">Liver</tissue>
    </source>
</reference>
<dbReference type="AlphaFoldDB" id="A0AAV7TWR4"/>
<evidence type="ECO:0000313" key="1">
    <source>
        <dbReference type="EMBL" id="KAJ1181189.1"/>
    </source>
</evidence>
<dbReference type="Proteomes" id="UP001066276">
    <property type="component" value="Chromosome 3_2"/>
</dbReference>
<protein>
    <submittedName>
        <fullName evidence="1">Uncharacterized protein</fullName>
    </submittedName>
</protein>
<proteinExistence type="predicted"/>
<comment type="caution">
    <text evidence="1">The sequence shown here is derived from an EMBL/GenBank/DDBJ whole genome shotgun (WGS) entry which is preliminary data.</text>
</comment>
<dbReference type="Gene3D" id="3.60.10.10">
    <property type="entry name" value="Endonuclease/exonuclease/phosphatase"/>
    <property type="match status" value="1"/>
</dbReference>
<dbReference type="SUPFAM" id="SSF56219">
    <property type="entry name" value="DNase I-like"/>
    <property type="match status" value="1"/>
</dbReference>
<evidence type="ECO:0000313" key="2">
    <source>
        <dbReference type="Proteomes" id="UP001066276"/>
    </source>
</evidence>
<keyword evidence="2" id="KW-1185">Reference proteome</keyword>
<gene>
    <name evidence="1" type="ORF">NDU88_006399</name>
</gene>
<accession>A0AAV7TWR4</accession>
<organism evidence="1 2">
    <name type="scientific">Pleurodeles waltl</name>
    <name type="common">Iberian ribbed newt</name>
    <dbReference type="NCBI Taxonomy" id="8319"/>
    <lineage>
        <taxon>Eukaryota</taxon>
        <taxon>Metazoa</taxon>
        <taxon>Chordata</taxon>
        <taxon>Craniata</taxon>
        <taxon>Vertebrata</taxon>
        <taxon>Euteleostomi</taxon>
        <taxon>Amphibia</taxon>
        <taxon>Batrachia</taxon>
        <taxon>Caudata</taxon>
        <taxon>Salamandroidea</taxon>
        <taxon>Salamandridae</taxon>
        <taxon>Pleurodelinae</taxon>
        <taxon>Pleurodeles</taxon>
    </lineage>
</organism>
<dbReference type="EMBL" id="JANPWB010000006">
    <property type="protein sequence ID" value="KAJ1181189.1"/>
    <property type="molecule type" value="Genomic_DNA"/>
</dbReference>
<dbReference type="InterPro" id="IPR036691">
    <property type="entry name" value="Endo/exonu/phosph_ase_sf"/>
</dbReference>
<sequence length="502" mass="57178">MRVGVGGSRDRGSKLGSMVAVLRGADTWKAYHPTEAGYTYYSKVHGSFSHLDYLLVPTRLLQRVSGINILTRGLSDHSPVALWLHVGLRHPSFRLPWYLRNPLYKSHIHCAITEYFSLATETATSQTVLWEAKKPKLRAEDFSFCTGERKRKVRELHNLELQMTDLEKWGWDCTYHQFCSTNFGSRRNIPKEYSTVEQQSKKLKVGCPSNEEQHEAFLKTCSYLDSNDAEHMRTADLISKMEEYLQGSGIQAKDHRHMNEISLRVYRVGLTFDLLRVTYHLCAITLYEHMKRKLVEYYGDDDISGKSEKADVVTQETTNYILRIYQSKPKDCDTELQTIYIIEAAAKLIKRDVKSSHSAIKDVYPATSDLNALSALDYLPSSLRLLCSKLFVGTDISNKVGTTGQSVMQAIGPRALICPFQTSLRIQLQHSFRSRYLIDVLHNLGFCSFYNKVAKFEQNAALDNGSRPLLDMGKGSTIVLAANNVYHSTFILDVRIVSMVWE</sequence>
<name>A0AAV7TWR4_PLEWA</name>